<feature type="compositionally biased region" description="Polar residues" evidence="1">
    <location>
        <begin position="1045"/>
        <end position="1058"/>
    </location>
</feature>
<dbReference type="Proteomes" id="UP000221165">
    <property type="component" value="Unassembled WGS sequence"/>
</dbReference>
<feature type="region of interest" description="Disordered" evidence="1">
    <location>
        <begin position="689"/>
        <end position="708"/>
    </location>
</feature>
<keyword evidence="3" id="KW-1185">Reference proteome</keyword>
<feature type="compositionally biased region" description="Acidic residues" evidence="1">
    <location>
        <begin position="453"/>
        <end position="465"/>
    </location>
</feature>
<feature type="compositionally biased region" description="Basic and acidic residues" evidence="1">
    <location>
        <begin position="466"/>
        <end position="492"/>
    </location>
</feature>
<dbReference type="OrthoDB" id="346203at2759"/>
<feature type="region of interest" description="Disordered" evidence="1">
    <location>
        <begin position="605"/>
        <end position="678"/>
    </location>
</feature>
<feature type="compositionally biased region" description="Basic and acidic residues" evidence="1">
    <location>
        <begin position="624"/>
        <end position="636"/>
    </location>
</feature>
<sequence>MILSSSSSFLLPFSTSSHLPNLPFSSKASSSPPPSKSHSFHSHRISPSSHLPSSSPLFSSSSLHVDFLPPQGTLSTLVLPPSVSSSSSPPPTTSSNFPHSFSSLQGSSSPHNKNMDLSPYSSSSSLAYQHLLPPQSSSSPLRSSPCLLSCSPSSSSPCPSKSIFNHRDDVYRNTSHPSSSTPISLSSSSFSPSSSSTLFTAPSSSSSSRQHHPPLSLSSSSSFQRHLPHISFSSPFHEKMVGGKPQINSIVSSSTEAPLLSSYQEESKEISVEREEKGEDTESDFREFRGSLIWRRCMKCLHTTPDDVWNRLRDRVDLILERGLKHLYRQVEEKTQRRRRERRSLHSSRHTGDHHGEEEEEERSSCSSHGDDERESDPYLEVLRHPVIQKVTTERIFLSNLALYRMWLDRYQVLAPPSTCQCGYESTLLRSSSSSSSSLPHSGSERDPCLQVNEEDTLDPLEEEEKAMKESLEKRREALAQTEEKVKKSEDEEKELQTELEKLLSDIVRQNRQNVRLASKLAYEEKYLQGLSLIPPTTTTAVGPQGGISSSSSSLSAERFSQFLEESQEQTEGFANLIDDVKRRCQRLATIASCFVDAAEAREIVSSSSLPCSPPPGRHRRKGGTKERLRPQREEGGEYISTSPRRQSLSSSLQRRNERKEEEEDDQGDGLFASSSVKKRNLSRIPGVEFSSHSSLHGSREIASPGVHTPGLSIATPLTGRMTGAGNVSPLMVSSRRKLCNESEKRNHLLTGISTEFQREQDKEEREERKGEKEREREIRKKQVLDEQEQRSRRGDLMTGSLRRRNDVSEWRDTSRKNDLLRDEEEEGRIRSSTPTKVSFRRAVTPQRTGERESSRQRTREAAGVYVHSKQGVYTPGGSKRHQAEREQMGEGPGSVIASQGSQHSSSSFHEKEDGGQRDYSSEEFLSVRGDDSPLRSSLVKPLSSIKINSNRSGEDVSSSPPFEHPSSSSSSLRTSPLSLSKRRQQSSLRIRQEEEEIQTSCSPRLPSSHPKEGRNGKDGITSFQGVCTPQRKRLDQENPRGMKSSFSVARNANPTISRSEDTLGRRDACSVPRGRKEREGEERERDLCVIRRDLLRQGAPSGRYKTADTSATQRSLMLSSRERRKDNDATSDRPSDLSVILKRRREGEEEKDIRAGSEKLSRNRDGREKERETVAEQRGDRQSLLEKDEDDSHTSWIDMYLQRKTNPGGSDDYY</sequence>
<feature type="region of interest" description="Disordered" evidence="1">
    <location>
        <begin position="256"/>
        <end position="283"/>
    </location>
</feature>
<gene>
    <name evidence="2" type="ORF">CSUI_001977</name>
</gene>
<feature type="compositionally biased region" description="Low complexity" evidence="1">
    <location>
        <begin position="958"/>
        <end position="990"/>
    </location>
</feature>
<proteinExistence type="predicted"/>
<name>A0A2C6L9V0_9APIC</name>
<evidence type="ECO:0000256" key="1">
    <source>
        <dbReference type="SAM" id="MobiDB-lite"/>
    </source>
</evidence>
<feature type="compositionally biased region" description="Basic residues" evidence="1">
    <location>
        <begin position="336"/>
        <end position="349"/>
    </location>
</feature>
<evidence type="ECO:0000313" key="3">
    <source>
        <dbReference type="Proteomes" id="UP000221165"/>
    </source>
</evidence>
<dbReference type="EMBL" id="MIGC01000816">
    <property type="protein sequence ID" value="PHJ24168.1"/>
    <property type="molecule type" value="Genomic_DNA"/>
</dbReference>
<protein>
    <submittedName>
        <fullName evidence="2">Uncharacterized protein</fullName>
    </submittedName>
</protein>
<feature type="compositionally biased region" description="Low complexity" evidence="1">
    <location>
        <begin position="174"/>
        <end position="222"/>
    </location>
</feature>
<feature type="compositionally biased region" description="Basic and acidic residues" evidence="1">
    <location>
        <begin position="1121"/>
        <end position="1136"/>
    </location>
</feature>
<feature type="compositionally biased region" description="Low complexity" evidence="1">
    <location>
        <begin position="45"/>
        <end position="57"/>
    </location>
</feature>
<feature type="region of interest" description="Disordered" evidence="1">
    <location>
        <begin position="431"/>
        <end position="492"/>
    </location>
</feature>
<feature type="compositionally biased region" description="Basic and acidic residues" evidence="1">
    <location>
        <begin position="849"/>
        <end position="861"/>
    </location>
</feature>
<feature type="region of interest" description="Disordered" evidence="1">
    <location>
        <begin position="22"/>
        <end position="57"/>
    </location>
</feature>
<dbReference type="VEuPathDB" id="ToxoDB:CSUI_001977"/>
<dbReference type="RefSeq" id="XP_067925841.1">
    <property type="nucleotide sequence ID" value="XM_068062180.1"/>
</dbReference>
<feature type="region of interest" description="Disordered" evidence="1">
    <location>
        <begin position="742"/>
        <end position="1194"/>
    </location>
</feature>
<reference evidence="2 3" key="1">
    <citation type="journal article" date="2017" name="Int. J. Parasitol.">
        <title>The genome of the protozoan parasite Cystoisospora suis and a reverse vaccinology approach to identify vaccine candidates.</title>
        <authorList>
            <person name="Palmieri N."/>
            <person name="Shrestha A."/>
            <person name="Ruttkowski B."/>
            <person name="Beck T."/>
            <person name="Vogl C."/>
            <person name="Tomley F."/>
            <person name="Blake D.P."/>
            <person name="Joachim A."/>
        </authorList>
    </citation>
    <scope>NUCLEOTIDE SEQUENCE [LARGE SCALE GENOMIC DNA]</scope>
    <source>
        <strain evidence="2 3">Wien I</strain>
    </source>
</reference>
<feature type="compositionally biased region" description="Basic and acidic residues" evidence="1">
    <location>
        <begin position="804"/>
        <end position="821"/>
    </location>
</feature>
<feature type="compositionally biased region" description="Low complexity" evidence="1">
    <location>
        <begin position="431"/>
        <end position="442"/>
    </location>
</feature>
<feature type="compositionally biased region" description="Basic and acidic residues" evidence="1">
    <location>
        <begin position="265"/>
        <end position="277"/>
    </location>
</feature>
<organism evidence="2 3">
    <name type="scientific">Cystoisospora suis</name>
    <dbReference type="NCBI Taxonomy" id="483139"/>
    <lineage>
        <taxon>Eukaryota</taxon>
        <taxon>Sar</taxon>
        <taxon>Alveolata</taxon>
        <taxon>Apicomplexa</taxon>
        <taxon>Conoidasida</taxon>
        <taxon>Coccidia</taxon>
        <taxon>Eucoccidiorida</taxon>
        <taxon>Eimeriorina</taxon>
        <taxon>Sarcocystidae</taxon>
        <taxon>Cystoisospora</taxon>
    </lineage>
</organism>
<accession>A0A2C6L9V0</accession>
<feature type="compositionally biased region" description="Basic and acidic residues" evidence="1">
    <location>
        <begin position="909"/>
        <end position="921"/>
    </location>
</feature>
<feature type="region of interest" description="Disordered" evidence="1">
    <location>
        <begin position="79"/>
        <end position="121"/>
    </location>
</feature>
<feature type="compositionally biased region" description="Polar residues" evidence="1">
    <location>
        <begin position="1108"/>
        <end position="1119"/>
    </location>
</feature>
<feature type="compositionally biased region" description="Basic and acidic residues" evidence="1">
    <location>
        <begin position="1146"/>
        <end position="1194"/>
    </location>
</feature>
<feature type="compositionally biased region" description="Basic and acidic residues" evidence="1">
    <location>
        <begin position="1059"/>
        <end position="1096"/>
    </location>
</feature>
<dbReference type="GeneID" id="94425391"/>
<dbReference type="AlphaFoldDB" id="A0A2C6L9V0"/>
<feature type="compositionally biased region" description="Low complexity" evidence="1">
    <location>
        <begin position="79"/>
        <end position="104"/>
    </location>
</feature>
<feature type="compositionally biased region" description="Low complexity" evidence="1">
    <location>
        <begin position="899"/>
        <end position="908"/>
    </location>
</feature>
<feature type="region of interest" description="Disordered" evidence="1">
    <location>
        <begin position="332"/>
        <end position="378"/>
    </location>
</feature>
<feature type="compositionally biased region" description="Basic and acidic residues" evidence="1">
    <location>
        <begin position="757"/>
        <end position="796"/>
    </location>
</feature>
<comment type="caution">
    <text evidence="2">The sequence shown here is derived from an EMBL/GenBank/DDBJ whole genome shotgun (WGS) entry which is preliminary data.</text>
</comment>
<feature type="compositionally biased region" description="Low complexity" evidence="1">
    <location>
        <begin position="645"/>
        <end position="654"/>
    </location>
</feature>
<evidence type="ECO:0000313" key="2">
    <source>
        <dbReference type="EMBL" id="PHJ24168.1"/>
    </source>
</evidence>
<feature type="region of interest" description="Disordered" evidence="1">
    <location>
        <begin position="169"/>
        <end position="222"/>
    </location>
</feature>